<dbReference type="AlphaFoldDB" id="A0A0A1UP28"/>
<evidence type="ECO:0000313" key="1">
    <source>
        <dbReference type="EMBL" id="EXU97206.1"/>
    </source>
</evidence>
<dbReference type="InterPro" id="IPR017946">
    <property type="entry name" value="PLC-like_Pdiesterase_TIM-brl"/>
</dbReference>
<dbReference type="EMBL" id="JELW01000039">
    <property type="protein sequence ID" value="EXU97206.1"/>
    <property type="molecule type" value="Genomic_DNA"/>
</dbReference>
<evidence type="ECO:0000313" key="2">
    <source>
        <dbReference type="Proteomes" id="UP000030151"/>
    </source>
</evidence>
<dbReference type="GO" id="GO:0008081">
    <property type="term" value="F:phosphoric diester hydrolase activity"/>
    <property type="evidence" value="ECO:0007669"/>
    <property type="project" value="InterPro"/>
</dbReference>
<organism evidence="1 2">
    <name type="scientific">Metarhizium robertsii</name>
    <dbReference type="NCBI Taxonomy" id="568076"/>
    <lineage>
        <taxon>Eukaryota</taxon>
        <taxon>Fungi</taxon>
        <taxon>Dikarya</taxon>
        <taxon>Ascomycota</taxon>
        <taxon>Pezizomycotina</taxon>
        <taxon>Sordariomycetes</taxon>
        <taxon>Hypocreomycetidae</taxon>
        <taxon>Hypocreales</taxon>
        <taxon>Clavicipitaceae</taxon>
        <taxon>Metarhizium</taxon>
    </lineage>
</organism>
<dbReference type="OrthoDB" id="4907280at2759"/>
<proteinExistence type="predicted"/>
<comment type="caution">
    <text evidence="1">The sequence shown here is derived from an EMBL/GenBank/DDBJ whole genome shotgun (WGS) entry which is preliminary data.</text>
</comment>
<reference evidence="1 2" key="1">
    <citation type="submission" date="2014-02" db="EMBL/GenBank/DDBJ databases">
        <title>The genome sequence of the entomopathogenic fungus Metarhizium robertsii ARSEF 2575.</title>
        <authorList>
            <person name="Giuliano Garisto Donzelli B."/>
            <person name="Roe B.A."/>
            <person name="Macmil S.L."/>
            <person name="Krasnoff S.B."/>
            <person name="Gibson D.M."/>
        </authorList>
    </citation>
    <scope>NUCLEOTIDE SEQUENCE [LARGE SCALE GENOMIC DNA]</scope>
    <source>
        <strain evidence="1 2">ARSEF 2575</strain>
    </source>
</reference>
<dbReference type="Gene3D" id="3.20.20.190">
    <property type="entry name" value="Phosphatidylinositol (PI) phosphodiesterase"/>
    <property type="match status" value="1"/>
</dbReference>
<dbReference type="GO" id="GO:0006629">
    <property type="term" value="P:lipid metabolic process"/>
    <property type="evidence" value="ECO:0007669"/>
    <property type="project" value="InterPro"/>
</dbReference>
<dbReference type="HOGENOM" id="CLU_059400_0_0_1"/>
<protein>
    <submittedName>
        <fullName evidence="1">Phosphoinositide-specific phospholipase C-like phosphodiesterases superfamily</fullName>
    </submittedName>
</protein>
<dbReference type="eggNOG" id="ENOG502S5U7">
    <property type="taxonomic scope" value="Eukaryota"/>
</dbReference>
<gene>
    <name evidence="1" type="ORF">X797_009656</name>
</gene>
<dbReference type="Proteomes" id="UP000030151">
    <property type="component" value="Unassembled WGS sequence"/>
</dbReference>
<accession>A0A0A1UP28</accession>
<name>A0A0A1UP28_9HYPO</name>
<sequence>MTKAPSTMERLLKSHSSLVLIIVLTLFCTITLLHLLTVVEFFHQAGTQPNDGAARPRPVYAVAHRVLTTQQVGEALRQGANALEIDVTAWKQGWFGDHDGVWENIGDSVDTLFRAAAKAREAGSNLTFVWLDIKDPDWCDPHDKDWRHCSVAALQEQARQILEPAGVRVLYGFADDTAWGVGYDFISRHINKNEALNLDGKGQDLQERFRNANMTDITRRVLSYGASSVTWDFGNCYEDGVYTCTVLRQAMESGNFGRVFAWTLHGGERRSVVDFLFGNAGVDGIIYGSENDPFRDNLDTRAIYQDIREWVDRNSHGRYWAAANDSPW</sequence>